<sequence length="121" mass="14400">MLDTIINYIQNIIHSIENWFRSWVWCKKGHHFTRNKWGIGWKQSYCLKDYNPEVQPEMKQITTHVLEFGKKICDGMPLGENEEKSHAYPLDLDCDKCSNLVNFVWLWILSDSFRFNKSTGN</sequence>
<proteinExistence type="predicted"/>
<protein>
    <submittedName>
        <fullName evidence="1">Uncharacterized protein</fullName>
    </submittedName>
</protein>
<organism evidence="1">
    <name type="scientific">marine sediment metagenome</name>
    <dbReference type="NCBI Taxonomy" id="412755"/>
    <lineage>
        <taxon>unclassified sequences</taxon>
        <taxon>metagenomes</taxon>
        <taxon>ecological metagenomes</taxon>
    </lineage>
</organism>
<dbReference type="EMBL" id="LAZR01000069">
    <property type="protein sequence ID" value="KKN95588.1"/>
    <property type="molecule type" value="Genomic_DNA"/>
</dbReference>
<reference evidence="1" key="1">
    <citation type="journal article" date="2015" name="Nature">
        <title>Complex archaea that bridge the gap between prokaryotes and eukaryotes.</title>
        <authorList>
            <person name="Spang A."/>
            <person name="Saw J.H."/>
            <person name="Jorgensen S.L."/>
            <person name="Zaremba-Niedzwiedzka K."/>
            <person name="Martijn J."/>
            <person name="Lind A.E."/>
            <person name="van Eijk R."/>
            <person name="Schleper C."/>
            <person name="Guy L."/>
            <person name="Ettema T.J."/>
        </authorList>
    </citation>
    <scope>NUCLEOTIDE SEQUENCE</scope>
</reference>
<evidence type="ECO:0000313" key="1">
    <source>
        <dbReference type="EMBL" id="KKN95588.1"/>
    </source>
</evidence>
<comment type="caution">
    <text evidence="1">The sequence shown here is derived from an EMBL/GenBank/DDBJ whole genome shotgun (WGS) entry which is preliminary data.</text>
</comment>
<name>A0A0F9XTG5_9ZZZZ</name>
<gene>
    <name evidence="1" type="ORF">LCGC14_0174570</name>
</gene>
<accession>A0A0F9XTG5</accession>
<dbReference type="AlphaFoldDB" id="A0A0F9XTG5"/>